<sequence>MNKSVFLIALLLCLTWSACDDDQATFPDEAEFMDFAIGKYLVPANDGLWLIPGDNGELLETDTIYIGGHGSLMTSSFWFVDEHTLLIGAVIWEGAPMGNDPYMLWQSYLDQRGESIHLFVRCNYHYDPATGILTTDGQQLTGEAQGTVHRFEKLSDGRWVISALFEEPLLEIVGRRYLLETTLTPDNSAAYDYLIFDSHEEAKNYVVATLEAAGIVVDDYYL</sequence>
<evidence type="ECO:0000313" key="3">
    <source>
        <dbReference type="Proteomes" id="UP000886740"/>
    </source>
</evidence>
<organism evidence="2 3">
    <name type="scientific">Candidatus Parabacteroides intestinipullorum</name>
    <dbReference type="NCBI Taxonomy" id="2838723"/>
    <lineage>
        <taxon>Bacteria</taxon>
        <taxon>Pseudomonadati</taxon>
        <taxon>Bacteroidota</taxon>
        <taxon>Bacteroidia</taxon>
        <taxon>Bacteroidales</taxon>
        <taxon>Tannerellaceae</taxon>
        <taxon>Parabacteroides</taxon>
    </lineage>
</organism>
<evidence type="ECO:0000313" key="2">
    <source>
        <dbReference type="EMBL" id="HIX75084.1"/>
    </source>
</evidence>
<dbReference type="PROSITE" id="PS51257">
    <property type="entry name" value="PROKAR_LIPOPROTEIN"/>
    <property type="match status" value="1"/>
</dbReference>
<reference evidence="2" key="2">
    <citation type="submission" date="2021-04" db="EMBL/GenBank/DDBJ databases">
        <authorList>
            <person name="Gilroy R."/>
        </authorList>
    </citation>
    <scope>NUCLEOTIDE SEQUENCE</scope>
    <source>
        <strain evidence="2">ChiGjej6B6-14162</strain>
    </source>
</reference>
<gene>
    <name evidence="2" type="ORF">H9977_08655</name>
</gene>
<keyword evidence="1" id="KW-0732">Signal</keyword>
<dbReference type="Proteomes" id="UP000886740">
    <property type="component" value="Unassembled WGS sequence"/>
</dbReference>
<proteinExistence type="predicted"/>
<feature type="chain" id="PRO_5038691225" evidence="1">
    <location>
        <begin position="19"/>
        <end position="222"/>
    </location>
</feature>
<feature type="signal peptide" evidence="1">
    <location>
        <begin position="1"/>
        <end position="18"/>
    </location>
</feature>
<reference evidence="2" key="1">
    <citation type="journal article" date="2021" name="PeerJ">
        <title>Extensive microbial diversity within the chicken gut microbiome revealed by metagenomics and culture.</title>
        <authorList>
            <person name="Gilroy R."/>
            <person name="Ravi A."/>
            <person name="Getino M."/>
            <person name="Pursley I."/>
            <person name="Horton D.L."/>
            <person name="Alikhan N.F."/>
            <person name="Baker D."/>
            <person name="Gharbi K."/>
            <person name="Hall N."/>
            <person name="Watson M."/>
            <person name="Adriaenssens E.M."/>
            <person name="Foster-Nyarko E."/>
            <person name="Jarju S."/>
            <person name="Secka A."/>
            <person name="Antonio M."/>
            <person name="Oren A."/>
            <person name="Chaudhuri R.R."/>
            <person name="La Ragione R."/>
            <person name="Hildebrand F."/>
            <person name="Pallen M.J."/>
        </authorList>
    </citation>
    <scope>NUCLEOTIDE SEQUENCE</scope>
    <source>
        <strain evidence="2">ChiGjej6B6-14162</strain>
    </source>
</reference>
<dbReference type="EMBL" id="DXEL01000058">
    <property type="protein sequence ID" value="HIX75084.1"/>
    <property type="molecule type" value="Genomic_DNA"/>
</dbReference>
<dbReference type="AlphaFoldDB" id="A0A9D1X8X5"/>
<accession>A0A9D1X8X5</accession>
<comment type="caution">
    <text evidence="2">The sequence shown here is derived from an EMBL/GenBank/DDBJ whole genome shotgun (WGS) entry which is preliminary data.</text>
</comment>
<evidence type="ECO:0000256" key="1">
    <source>
        <dbReference type="SAM" id="SignalP"/>
    </source>
</evidence>
<name>A0A9D1X8X5_9BACT</name>
<protein>
    <submittedName>
        <fullName evidence="2">Uncharacterized protein</fullName>
    </submittedName>
</protein>